<dbReference type="Gene3D" id="3.40.50.300">
    <property type="entry name" value="P-loop containing nucleotide triphosphate hydrolases"/>
    <property type="match status" value="1"/>
</dbReference>
<dbReference type="EMBL" id="LAZR01000445">
    <property type="protein sequence ID" value="KKN68559.1"/>
    <property type="molecule type" value="Genomic_DNA"/>
</dbReference>
<organism evidence="2">
    <name type="scientific">marine sediment metagenome</name>
    <dbReference type="NCBI Taxonomy" id="412755"/>
    <lineage>
        <taxon>unclassified sequences</taxon>
        <taxon>metagenomes</taxon>
        <taxon>ecological metagenomes</taxon>
    </lineage>
</organism>
<proteinExistence type="predicted"/>
<evidence type="ECO:0000313" key="2">
    <source>
        <dbReference type="EMBL" id="KKN68559.1"/>
    </source>
</evidence>
<dbReference type="Pfam" id="PF00271">
    <property type="entry name" value="Helicase_C"/>
    <property type="match status" value="1"/>
</dbReference>
<evidence type="ECO:0000259" key="1">
    <source>
        <dbReference type="Pfam" id="PF00271"/>
    </source>
</evidence>
<dbReference type="InterPro" id="IPR027417">
    <property type="entry name" value="P-loop_NTPase"/>
</dbReference>
<comment type="caution">
    <text evidence="2">The sequence shown here is derived from an EMBL/GenBank/DDBJ whole genome shotgun (WGS) entry which is preliminary data.</text>
</comment>
<gene>
    <name evidence="2" type="ORF">LCGC14_0449890</name>
</gene>
<dbReference type="InterPro" id="IPR001650">
    <property type="entry name" value="Helicase_C-like"/>
</dbReference>
<dbReference type="AlphaFoldDB" id="A0A0F9SNJ4"/>
<dbReference type="SUPFAM" id="SSF52540">
    <property type="entry name" value="P-loop containing nucleoside triphosphate hydrolases"/>
    <property type="match status" value="1"/>
</dbReference>
<reference evidence="2" key="1">
    <citation type="journal article" date="2015" name="Nature">
        <title>Complex archaea that bridge the gap between prokaryotes and eukaryotes.</title>
        <authorList>
            <person name="Spang A."/>
            <person name="Saw J.H."/>
            <person name="Jorgensen S.L."/>
            <person name="Zaremba-Niedzwiedzka K."/>
            <person name="Martijn J."/>
            <person name="Lind A.E."/>
            <person name="van Eijk R."/>
            <person name="Schleper C."/>
            <person name="Guy L."/>
            <person name="Ettema T.J."/>
        </authorList>
    </citation>
    <scope>NUCLEOTIDE SEQUENCE</scope>
</reference>
<feature type="domain" description="Helicase C-terminal" evidence="1">
    <location>
        <begin position="107"/>
        <end position="207"/>
    </location>
</feature>
<protein>
    <recommendedName>
        <fullName evidence="1">Helicase C-terminal domain-containing protein</fullName>
    </recommendedName>
</protein>
<sequence>MGRMDMLGTFFKNDENSLHPIWWGARWRFKAHAEEMFWRWMCSWSRAMRRPSDMGFDDDGFILPPLETNEHIVKCDRPFNGEMFVKHAVTMQEQREERKITLKARCEKITELVKGKKQSLIWCHLNTEGDYLEKIIPDSKQIKGASPDEVKEETFLAFQKGELKRLITKPKIGAFGLNFQNCSHVTFFPSHSFEQYYQGVRRCWRYGQKNKVVVDIITTEGELGVLKNLQRKAAAAENMFKMIVKYINDELKIERKITDTMKAEVPAWM</sequence>
<accession>A0A0F9SNJ4</accession>
<name>A0A0F9SNJ4_9ZZZZ</name>